<protein>
    <recommendedName>
        <fullName evidence="4">Iron uptake protein</fullName>
    </recommendedName>
</protein>
<keyword evidence="1" id="KW-0472">Membrane</keyword>
<dbReference type="Proteomes" id="UP000279372">
    <property type="component" value="Unassembled WGS sequence"/>
</dbReference>
<feature type="transmembrane region" description="Helical" evidence="1">
    <location>
        <begin position="92"/>
        <end position="113"/>
    </location>
</feature>
<keyword evidence="1" id="KW-0812">Transmembrane</keyword>
<name>A0A3M3Y7G1_9PSED</name>
<proteinExistence type="predicted"/>
<organism evidence="2 3">
    <name type="scientific">Pseudomonas syringae pv. philadelphi</name>
    <dbReference type="NCBI Taxonomy" id="251706"/>
    <lineage>
        <taxon>Bacteria</taxon>
        <taxon>Pseudomonadati</taxon>
        <taxon>Pseudomonadota</taxon>
        <taxon>Gammaproteobacteria</taxon>
        <taxon>Pseudomonadales</taxon>
        <taxon>Pseudomonadaceae</taxon>
        <taxon>Pseudomonas</taxon>
    </lineage>
</organism>
<reference evidence="2 3" key="1">
    <citation type="submission" date="2018-08" db="EMBL/GenBank/DDBJ databases">
        <title>Recombination of ecologically and evolutionarily significant loci maintains genetic cohesion in the Pseudomonas syringae species complex.</title>
        <authorList>
            <person name="Dillon M."/>
            <person name="Thakur S."/>
            <person name="Almeida R.N.D."/>
            <person name="Weir B.S."/>
            <person name="Guttman D.S."/>
        </authorList>
    </citation>
    <scope>NUCLEOTIDE SEQUENCE [LARGE SCALE GENOMIC DNA]</scope>
    <source>
        <strain evidence="2 3">ICMP 8902</strain>
    </source>
</reference>
<evidence type="ECO:0000313" key="3">
    <source>
        <dbReference type="Proteomes" id="UP000279372"/>
    </source>
</evidence>
<dbReference type="Pfam" id="PF12365">
    <property type="entry name" value="DUF3649"/>
    <property type="match status" value="1"/>
</dbReference>
<feature type="transmembrane region" description="Helical" evidence="1">
    <location>
        <begin position="120"/>
        <end position="141"/>
    </location>
</feature>
<dbReference type="EMBL" id="RBQB01000402">
    <property type="protein sequence ID" value="RMO78005.1"/>
    <property type="molecule type" value="Genomic_DNA"/>
</dbReference>
<dbReference type="InterPro" id="IPR022109">
    <property type="entry name" value="DUF3649"/>
</dbReference>
<dbReference type="AlphaFoldDB" id="A0A3M3Y7G1"/>
<evidence type="ECO:0008006" key="4">
    <source>
        <dbReference type="Google" id="ProtNLM"/>
    </source>
</evidence>
<keyword evidence="1" id="KW-1133">Transmembrane helix</keyword>
<comment type="caution">
    <text evidence="2">The sequence shown here is derived from an EMBL/GenBank/DDBJ whole genome shotgun (WGS) entry which is preliminary data.</text>
</comment>
<accession>A0A3M3Y7G1</accession>
<evidence type="ECO:0000313" key="2">
    <source>
        <dbReference type="EMBL" id="RMO78005.1"/>
    </source>
</evidence>
<gene>
    <name evidence="2" type="ORF">ALQ33_03244</name>
</gene>
<feature type="transmembrane region" description="Helical" evidence="1">
    <location>
        <begin position="63"/>
        <end position="86"/>
    </location>
</feature>
<evidence type="ECO:0000256" key="1">
    <source>
        <dbReference type="SAM" id="Phobius"/>
    </source>
</evidence>
<sequence>MVYSAGSHCDSCPGAPARFFPQPVEHSLMDATPLSRCVLKTRVPKTAGKRLAMAYRLAVTSRALAAILAGYLLASLVSVCIAQWLPIPRAEAVVIGMMFSFLAYLGAVLWCFACRSAVQAWAGVLAPCAVLGAVWASARWWL</sequence>